<evidence type="ECO:0000259" key="6">
    <source>
        <dbReference type="Pfam" id="PF00955"/>
    </source>
</evidence>
<feature type="transmembrane region" description="Helical" evidence="5">
    <location>
        <begin position="101"/>
        <end position="119"/>
    </location>
</feature>
<dbReference type="Proteomes" id="UP000887565">
    <property type="component" value="Unplaced"/>
</dbReference>
<dbReference type="GO" id="GO:0006820">
    <property type="term" value="P:monoatomic anion transport"/>
    <property type="evidence" value="ECO:0007669"/>
    <property type="project" value="InterPro"/>
</dbReference>
<comment type="subcellular location">
    <subcellularLocation>
        <location evidence="1">Membrane</location>
        <topology evidence="1">Multi-pass membrane protein</topology>
    </subcellularLocation>
</comment>
<dbReference type="GO" id="GO:0015701">
    <property type="term" value="P:bicarbonate transport"/>
    <property type="evidence" value="ECO:0007669"/>
    <property type="project" value="TreeGrafter"/>
</dbReference>
<dbReference type="Pfam" id="PF00955">
    <property type="entry name" value="HCO3_cotransp"/>
    <property type="match status" value="1"/>
</dbReference>
<sequence>MSQNQIGKKQESDFSGAAAFVGNILVLIPTATLFGLFLYLGVMGLLSTQLWHRMVLYFVPHKYFPNEGYCKDVKMRRMHCYTTIQLACFSCLWIVKMFSSASMAFPFVLVTIAGIRKYFIGRIFLKEELFSLEGLQQNRIPNYEQTTKDFYDEVNDDKVV</sequence>
<dbReference type="GO" id="GO:0005886">
    <property type="term" value="C:plasma membrane"/>
    <property type="evidence" value="ECO:0007669"/>
    <property type="project" value="TreeGrafter"/>
</dbReference>
<evidence type="ECO:0000256" key="3">
    <source>
        <dbReference type="ARBA" id="ARBA00022989"/>
    </source>
</evidence>
<feature type="domain" description="Bicarbonate transporter-like transmembrane" evidence="6">
    <location>
        <begin position="16"/>
        <end position="134"/>
    </location>
</feature>
<dbReference type="InterPro" id="IPR011531">
    <property type="entry name" value="HCO3_transpt-like_TM_dom"/>
</dbReference>
<dbReference type="InterPro" id="IPR003020">
    <property type="entry name" value="HCO3_transpt_euk"/>
</dbReference>
<dbReference type="AlphaFoldDB" id="A0A915KS92"/>
<evidence type="ECO:0000256" key="4">
    <source>
        <dbReference type="ARBA" id="ARBA00023136"/>
    </source>
</evidence>
<dbReference type="WBParaSite" id="nRc.2.0.1.t40965-RA">
    <property type="protein sequence ID" value="nRc.2.0.1.t40965-RA"/>
    <property type="gene ID" value="nRc.2.0.1.g40965"/>
</dbReference>
<accession>A0A915KS92</accession>
<evidence type="ECO:0000256" key="2">
    <source>
        <dbReference type="ARBA" id="ARBA00022692"/>
    </source>
</evidence>
<reference evidence="8" key="1">
    <citation type="submission" date="2022-11" db="UniProtKB">
        <authorList>
            <consortium name="WormBaseParasite"/>
        </authorList>
    </citation>
    <scope>IDENTIFICATION</scope>
</reference>
<keyword evidence="2 5" id="KW-0812">Transmembrane</keyword>
<evidence type="ECO:0000313" key="8">
    <source>
        <dbReference type="WBParaSite" id="nRc.2.0.1.t40965-RA"/>
    </source>
</evidence>
<dbReference type="PANTHER" id="PTHR11453">
    <property type="entry name" value="ANION EXCHANGE PROTEIN"/>
    <property type="match status" value="1"/>
</dbReference>
<evidence type="ECO:0000256" key="1">
    <source>
        <dbReference type="ARBA" id="ARBA00004141"/>
    </source>
</evidence>
<keyword evidence="7" id="KW-1185">Reference proteome</keyword>
<dbReference type="GO" id="GO:0005452">
    <property type="term" value="F:solute:inorganic anion antiporter activity"/>
    <property type="evidence" value="ECO:0007669"/>
    <property type="project" value="InterPro"/>
</dbReference>
<evidence type="ECO:0000256" key="5">
    <source>
        <dbReference type="SAM" id="Phobius"/>
    </source>
</evidence>
<keyword evidence="4 5" id="KW-0472">Membrane</keyword>
<keyword evidence="3 5" id="KW-1133">Transmembrane helix</keyword>
<evidence type="ECO:0000313" key="7">
    <source>
        <dbReference type="Proteomes" id="UP000887565"/>
    </source>
</evidence>
<feature type="transmembrane region" description="Helical" evidence="5">
    <location>
        <begin position="20"/>
        <end position="46"/>
    </location>
</feature>
<organism evidence="7 8">
    <name type="scientific">Romanomermis culicivorax</name>
    <name type="common">Nematode worm</name>
    <dbReference type="NCBI Taxonomy" id="13658"/>
    <lineage>
        <taxon>Eukaryota</taxon>
        <taxon>Metazoa</taxon>
        <taxon>Ecdysozoa</taxon>
        <taxon>Nematoda</taxon>
        <taxon>Enoplea</taxon>
        <taxon>Dorylaimia</taxon>
        <taxon>Mermithida</taxon>
        <taxon>Mermithoidea</taxon>
        <taxon>Mermithidae</taxon>
        <taxon>Romanomermis</taxon>
    </lineage>
</organism>
<name>A0A915KS92_ROMCU</name>
<dbReference type="PANTHER" id="PTHR11453:SF47">
    <property type="entry name" value="ANION EXCHANGE PROTEIN"/>
    <property type="match status" value="1"/>
</dbReference>
<dbReference type="GO" id="GO:0051453">
    <property type="term" value="P:regulation of intracellular pH"/>
    <property type="evidence" value="ECO:0007669"/>
    <property type="project" value="TreeGrafter"/>
</dbReference>
<protein>
    <submittedName>
        <fullName evidence="8">Bicarbonate transporter-like transmembrane domain-containing protein</fullName>
    </submittedName>
</protein>
<proteinExistence type="predicted"/>